<dbReference type="AlphaFoldDB" id="A0A2S6MVB0"/>
<keyword evidence="2" id="KW-1185">Reference proteome</keyword>
<name>A0A2S6MVB0_RHOGL</name>
<sequence>MRRPYLLATLAAGLPAVANHADAHGWAGDHLFVSTLIIDDPFMEDEASLPTFSYLPQPGSDPVPNLYALDFEYDKRITETFGFAINGGYTWLTRPGDKTANGWDNLVLTLKDQVYLNAPHEFVLSLGIQREFARTGANGSNGAVLGNDDSGATAPTLYFGKGFGDLPIGFLRPFALTGELAYSIADKKLKVDETGAPLNNGFSNGWAGGLTLQYSLLYLSSEVKDYGFPRWVNRLTPMVELSWSSPASTPTTDVTQYLWGVGVAYTTSKYALTAEMLIPGNRNTGSHVGFVAQFHLYFDDLLPHSLGTPITHWF</sequence>
<gene>
    <name evidence="1" type="ORF">CCS01_30210</name>
</gene>
<proteinExistence type="predicted"/>
<organism evidence="1 2">
    <name type="scientific">Rhodopila globiformis</name>
    <name type="common">Rhodopseudomonas globiformis</name>
    <dbReference type="NCBI Taxonomy" id="1071"/>
    <lineage>
        <taxon>Bacteria</taxon>
        <taxon>Pseudomonadati</taxon>
        <taxon>Pseudomonadota</taxon>
        <taxon>Alphaproteobacteria</taxon>
        <taxon>Acetobacterales</taxon>
        <taxon>Acetobacteraceae</taxon>
        <taxon>Rhodopila</taxon>
    </lineage>
</organism>
<accession>A0A2S6MVB0</accession>
<dbReference type="OrthoDB" id="7252930at2"/>
<dbReference type="Proteomes" id="UP000239724">
    <property type="component" value="Unassembled WGS sequence"/>
</dbReference>
<dbReference type="EMBL" id="NHRY01000270">
    <property type="protein sequence ID" value="PPQ26300.1"/>
    <property type="molecule type" value="Genomic_DNA"/>
</dbReference>
<evidence type="ECO:0000313" key="2">
    <source>
        <dbReference type="Proteomes" id="UP000239724"/>
    </source>
</evidence>
<reference evidence="1 2" key="1">
    <citation type="journal article" date="2018" name="Arch. Microbiol.">
        <title>New insights into the metabolic potential of the phototrophic purple bacterium Rhodopila globiformis DSM 161(T) from its draft genome sequence and evidence for a vanadium-dependent nitrogenase.</title>
        <authorList>
            <person name="Imhoff J.F."/>
            <person name="Rahn T."/>
            <person name="Kunzel S."/>
            <person name="Neulinger S.C."/>
        </authorList>
    </citation>
    <scope>NUCLEOTIDE SEQUENCE [LARGE SCALE GENOMIC DNA]</scope>
    <source>
        <strain evidence="1 2">DSM 161</strain>
    </source>
</reference>
<dbReference type="RefSeq" id="WP_104522744.1">
    <property type="nucleotide sequence ID" value="NZ_NHRY01000270.1"/>
</dbReference>
<evidence type="ECO:0000313" key="1">
    <source>
        <dbReference type="EMBL" id="PPQ26300.1"/>
    </source>
</evidence>
<comment type="caution">
    <text evidence="1">The sequence shown here is derived from an EMBL/GenBank/DDBJ whole genome shotgun (WGS) entry which is preliminary data.</text>
</comment>
<protein>
    <submittedName>
        <fullName evidence="1">Uncharacterized protein</fullName>
    </submittedName>
</protein>